<sequence>MTDSADDDSPRQRNRLMPSQDVPREIRKTEEERRRDWINFMEAVGKLWIAAEEFWLSGGTASKAHE</sequence>
<proteinExistence type="predicted"/>
<dbReference type="Proteomes" id="UP000297245">
    <property type="component" value="Unassembled WGS sequence"/>
</dbReference>
<keyword evidence="3" id="KW-1185">Reference proteome</keyword>
<protein>
    <submittedName>
        <fullName evidence="2">Uncharacterized protein</fullName>
    </submittedName>
</protein>
<dbReference type="AlphaFoldDB" id="A0A4S8KVW9"/>
<organism evidence="2 3">
    <name type="scientific">Dendrothele bispora (strain CBS 962.96)</name>
    <dbReference type="NCBI Taxonomy" id="1314807"/>
    <lineage>
        <taxon>Eukaryota</taxon>
        <taxon>Fungi</taxon>
        <taxon>Dikarya</taxon>
        <taxon>Basidiomycota</taxon>
        <taxon>Agaricomycotina</taxon>
        <taxon>Agaricomycetes</taxon>
        <taxon>Agaricomycetidae</taxon>
        <taxon>Agaricales</taxon>
        <taxon>Agaricales incertae sedis</taxon>
        <taxon>Dendrothele</taxon>
    </lineage>
</organism>
<evidence type="ECO:0000313" key="2">
    <source>
        <dbReference type="EMBL" id="THU80077.1"/>
    </source>
</evidence>
<evidence type="ECO:0000256" key="1">
    <source>
        <dbReference type="SAM" id="MobiDB-lite"/>
    </source>
</evidence>
<accession>A0A4S8KVW9</accession>
<reference evidence="2 3" key="1">
    <citation type="journal article" date="2019" name="Nat. Ecol. Evol.">
        <title>Megaphylogeny resolves global patterns of mushroom evolution.</title>
        <authorList>
            <person name="Varga T."/>
            <person name="Krizsan K."/>
            <person name="Foldi C."/>
            <person name="Dima B."/>
            <person name="Sanchez-Garcia M."/>
            <person name="Sanchez-Ramirez S."/>
            <person name="Szollosi G.J."/>
            <person name="Szarkandi J.G."/>
            <person name="Papp V."/>
            <person name="Albert L."/>
            <person name="Andreopoulos W."/>
            <person name="Angelini C."/>
            <person name="Antonin V."/>
            <person name="Barry K.W."/>
            <person name="Bougher N.L."/>
            <person name="Buchanan P."/>
            <person name="Buyck B."/>
            <person name="Bense V."/>
            <person name="Catcheside P."/>
            <person name="Chovatia M."/>
            <person name="Cooper J."/>
            <person name="Damon W."/>
            <person name="Desjardin D."/>
            <person name="Finy P."/>
            <person name="Geml J."/>
            <person name="Haridas S."/>
            <person name="Hughes K."/>
            <person name="Justo A."/>
            <person name="Karasinski D."/>
            <person name="Kautmanova I."/>
            <person name="Kiss B."/>
            <person name="Kocsube S."/>
            <person name="Kotiranta H."/>
            <person name="LaButti K.M."/>
            <person name="Lechner B.E."/>
            <person name="Liimatainen K."/>
            <person name="Lipzen A."/>
            <person name="Lukacs Z."/>
            <person name="Mihaltcheva S."/>
            <person name="Morgado L.N."/>
            <person name="Niskanen T."/>
            <person name="Noordeloos M.E."/>
            <person name="Ohm R.A."/>
            <person name="Ortiz-Santana B."/>
            <person name="Ovrebo C."/>
            <person name="Racz N."/>
            <person name="Riley R."/>
            <person name="Savchenko A."/>
            <person name="Shiryaev A."/>
            <person name="Soop K."/>
            <person name="Spirin V."/>
            <person name="Szebenyi C."/>
            <person name="Tomsovsky M."/>
            <person name="Tulloss R.E."/>
            <person name="Uehling J."/>
            <person name="Grigoriev I.V."/>
            <person name="Vagvolgyi C."/>
            <person name="Papp T."/>
            <person name="Martin F.M."/>
            <person name="Miettinen O."/>
            <person name="Hibbett D.S."/>
            <person name="Nagy L.G."/>
        </authorList>
    </citation>
    <scope>NUCLEOTIDE SEQUENCE [LARGE SCALE GENOMIC DNA]</scope>
    <source>
        <strain evidence="2 3">CBS 962.96</strain>
    </source>
</reference>
<feature type="region of interest" description="Disordered" evidence="1">
    <location>
        <begin position="1"/>
        <end position="29"/>
    </location>
</feature>
<name>A0A4S8KVW9_DENBC</name>
<gene>
    <name evidence="2" type="ORF">K435DRAFT_874774</name>
</gene>
<evidence type="ECO:0000313" key="3">
    <source>
        <dbReference type="Proteomes" id="UP000297245"/>
    </source>
</evidence>
<dbReference type="EMBL" id="ML179943">
    <property type="protein sequence ID" value="THU80077.1"/>
    <property type="molecule type" value="Genomic_DNA"/>
</dbReference>